<proteinExistence type="predicted"/>
<sequence>MNTVPYRFIESVFQACGDDVLQKLPKLSSLWGTLAEEYKKKSGRLEVAYTQDDQNEWCLCYKLVGFDHIRARTLSREVVREISKSITLVEFSVISSNILRQGWTKVSSNDEKEMLQLLTRLDAPEKKLDLSNTIPTYTRSNVDEELISKYRHFFLSFTSVKICFRYCGGYYGPPFLAQLVKDMIFTGKLQCMDTKTNLPTTIPLRFMRDYFFSKSCRRLTTSCETSLTSKIIKRWKTMDPRTLAPYKLFDDTTVRFDSIKSYYIDNSMNEIPLNSADPKVMEMIETKVAKRTDIHSMHHIQHPTDPSCSIYVVFRRESWAIYYRCFLLFV</sequence>
<evidence type="ECO:0000313" key="2">
    <source>
        <dbReference type="WBParaSite" id="L893_g32553.t1"/>
    </source>
</evidence>
<dbReference type="AlphaFoldDB" id="A0A1I8A3Q3"/>
<dbReference type="WBParaSite" id="L893_g32553.t1">
    <property type="protein sequence ID" value="L893_g32553.t1"/>
    <property type="gene ID" value="L893_g32553"/>
</dbReference>
<keyword evidence="1" id="KW-1185">Reference proteome</keyword>
<reference evidence="2" key="1">
    <citation type="submission" date="2016-11" db="UniProtKB">
        <authorList>
            <consortium name="WormBaseParasite"/>
        </authorList>
    </citation>
    <scope>IDENTIFICATION</scope>
</reference>
<name>A0A1I8A3Q3_9BILA</name>
<protein>
    <submittedName>
        <fullName evidence="2">F-box domain-containing protein</fullName>
    </submittedName>
</protein>
<accession>A0A1I8A3Q3</accession>
<dbReference type="Proteomes" id="UP000095287">
    <property type="component" value="Unplaced"/>
</dbReference>
<evidence type="ECO:0000313" key="1">
    <source>
        <dbReference type="Proteomes" id="UP000095287"/>
    </source>
</evidence>
<organism evidence="1 2">
    <name type="scientific">Steinernema glaseri</name>
    <dbReference type="NCBI Taxonomy" id="37863"/>
    <lineage>
        <taxon>Eukaryota</taxon>
        <taxon>Metazoa</taxon>
        <taxon>Ecdysozoa</taxon>
        <taxon>Nematoda</taxon>
        <taxon>Chromadorea</taxon>
        <taxon>Rhabditida</taxon>
        <taxon>Tylenchina</taxon>
        <taxon>Panagrolaimomorpha</taxon>
        <taxon>Strongyloidoidea</taxon>
        <taxon>Steinernematidae</taxon>
        <taxon>Steinernema</taxon>
    </lineage>
</organism>